<dbReference type="EMBL" id="AF306668">
    <property type="protein sequence ID" value="AAK08956.1"/>
    <property type="molecule type" value="Genomic_DNA"/>
</dbReference>
<accession>Q9APD7</accession>
<reference evidence="1" key="1">
    <citation type="journal article" date="2001" name="Nucleic Acids Res.">
        <title>Characterization of BseMII, a new type IV restriction-modification system, which recognizes the pentanucleotide sequence 5'-CTCAG(N)(10/8)/.</title>
        <authorList>
            <person name="Jurenaite-Urbanaviciene S."/>
            <person name="Kazlauskiene R."/>
            <person name="Urbelyte V."/>
            <person name="Maneliene Z."/>
            <person name="Petrusyte M."/>
            <person name="Lubys A."/>
            <person name="Janulaitis A."/>
        </authorList>
    </citation>
    <scope>NUCLEOTIDE SEQUENCE</scope>
    <source>
        <strain evidence="1">Is1-111</strain>
    </source>
</reference>
<evidence type="ECO:0000313" key="1">
    <source>
        <dbReference type="EMBL" id="AAK08956.1"/>
    </source>
</evidence>
<sequence length="156" mass="18369">MNLDDYLDLMPRDVREEYLAVKNEYGMKFSKNDHKIDIEGYIVKSIYNVIKARESNKKSLKQTSETKLSDDLRDILNQELRNCDLIIERETSRGFAKKQVGEVDLFNIYKNGIIRNITIGKNNEFGDYERQIKQLIGYMEKEMTFGFAIILNKKKI</sequence>
<name>Q9APD7_GEOSE</name>
<proteinExistence type="predicted"/>
<protein>
    <submittedName>
        <fullName evidence="1">Uncharacterized protein</fullName>
    </submittedName>
</protein>
<organism evidence="1">
    <name type="scientific">Geobacillus stearothermophilus</name>
    <name type="common">Bacillus stearothermophilus</name>
    <dbReference type="NCBI Taxonomy" id="1422"/>
    <lineage>
        <taxon>Bacteria</taxon>
        <taxon>Bacillati</taxon>
        <taxon>Bacillota</taxon>
        <taxon>Bacilli</taxon>
        <taxon>Bacillales</taxon>
        <taxon>Anoxybacillaceae</taxon>
        <taxon>Geobacillus</taxon>
    </lineage>
</organism>
<dbReference type="AlphaFoldDB" id="Q9APD7"/>